<protein>
    <submittedName>
        <fullName evidence="1">Uncharacterized protein</fullName>
    </submittedName>
</protein>
<comment type="caution">
    <text evidence="1">The sequence shown here is derived from an EMBL/GenBank/DDBJ whole genome shotgun (WGS) entry which is preliminary data.</text>
</comment>
<organism evidence="1 2">
    <name type="scientific">Macrosiphum euphorbiae</name>
    <name type="common">potato aphid</name>
    <dbReference type="NCBI Taxonomy" id="13131"/>
    <lineage>
        <taxon>Eukaryota</taxon>
        <taxon>Metazoa</taxon>
        <taxon>Ecdysozoa</taxon>
        <taxon>Arthropoda</taxon>
        <taxon>Hexapoda</taxon>
        <taxon>Insecta</taxon>
        <taxon>Pterygota</taxon>
        <taxon>Neoptera</taxon>
        <taxon>Paraneoptera</taxon>
        <taxon>Hemiptera</taxon>
        <taxon>Sternorrhyncha</taxon>
        <taxon>Aphidomorpha</taxon>
        <taxon>Aphidoidea</taxon>
        <taxon>Aphididae</taxon>
        <taxon>Macrosiphini</taxon>
        <taxon>Macrosiphum</taxon>
    </lineage>
</organism>
<keyword evidence="2" id="KW-1185">Reference proteome</keyword>
<sequence>MCWDLMIFQLLYTSNGILYYPLRTSFNKSLTNGNLPSVWNISSVKPFLKSVDPTLITNYRPLEINLLFIGKAFELLALTKD</sequence>
<gene>
    <name evidence="1" type="ORF">MEUPH1_LOCUS10908</name>
</gene>
<dbReference type="Proteomes" id="UP001160148">
    <property type="component" value="Unassembled WGS sequence"/>
</dbReference>
<evidence type="ECO:0000313" key="2">
    <source>
        <dbReference type="Proteomes" id="UP001160148"/>
    </source>
</evidence>
<dbReference type="AlphaFoldDB" id="A0AAV0WGR5"/>
<dbReference type="EMBL" id="CARXXK010000002">
    <property type="protein sequence ID" value="CAI6354999.1"/>
    <property type="molecule type" value="Genomic_DNA"/>
</dbReference>
<name>A0AAV0WGR5_9HEMI</name>
<reference evidence="1 2" key="1">
    <citation type="submission" date="2023-01" db="EMBL/GenBank/DDBJ databases">
        <authorList>
            <person name="Whitehead M."/>
        </authorList>
    </citation>
    <scope>NUCLEOTIDE SEQUENCE [LARGE SCALE GENOMIC DNA]</scope>
</reference>
<evidence type="ECO:0000313" key="1">
    <source>
        <dbReference type="EMBL" id="CAI6354999.1"/>
    </source>
</evidence>
<accession>A0AAV0WGR5</accession>
<proteinExistence type="predicted"/>